<evidence type="ECO:0000259" key="3">
    <source>
        <dbReference type="SMART" id="SM01221"/>
    </source>
</evidence>
<sequence>MLECVINISEGQNIALLTDLAHTVSGQLLDVHTDSEHHRSVFTMIGVEAAQTLARAAVNALSLENHAGVHPRFGVVDVVPFVPLVGSSMANAIEARNDFAQWAADELEVPCFLYGPEQSLPYIRKHAWRDVFPDCGPRVPHPAAGAMCVGAREPLIAYNVWLRNIDLAHTKNVAAQVRTNELRTLGLQVGDFTQVSMNLIKPDFVGPMQAYDAVAERAKIDHAELVGLLPAAVLAEIPRDRWEQLDLSVEKTIEWRLTHRP</sequence>
<dbReference type="InterPro" id="IPR051623">
    <property type="entry name" value="FTCD"/>
</dbReference>
<name>A0A6J6GJ71_9ZZZZ</name>
<dbReference type="InterPro" id="IPR022384">
    <property type="entry name" value="FormiminoTrfase_cat_dom_sf"/>
</dbReference>
<organism evidence="5">
    <name type="scientific">freshwater metagenome</name>
    <dbReference type="NCBI Taxonomy" id="449393"/>
    <lineage>
        <taxon>unclassified sequences</taxon>
        <taxon>metagenomes</taxon>
        <taxon>ecological metagenomes</taxon>
    </lineage>
</organism>
<protein>
    <recommendedName>
        <fullName evidence="1">glutamate formimidoyltransferase</fullName>
        <ecNumber evidence="1">2.1.2.5</ecNumber>
    </recommendedName>
</protein>
<dbReference type="EMBL" id="CAEZUL010000063">
    <property type="protein sequence ID" value="CAB4599949.1"/>
    <property type="molecule type" value="Genomic_DNA"/>
</dbReference>
<dbReference type="PANTHER" id="PTHR12234">
    <property type="entry name" value="FORMIMINOTRANSFERASE-CYCLODEAMINASE"/>
    <property type="match status" value="1"/>
</dbReference>
<dbReference type="PANTHER" id="PTHR12234:SF1">
    <property type="entry name" value="FORMIMINOTRANSFERASE N-TERMINAL SUBDOMAIN-CONTAINING PROTEIN"/>
    <property type="match status" value="1"/>
</dbReference>
<dbReference type="GO" id="GO:0030409">
    <property type="term" value="F:glutamate formimidoyltransferase activity"/>
    <property type="evidence" value="ECO:0007669"/>
    <property type="project" value="UniProtKB-EC"/>
</dbReference>
<dbReference type="InterPro" id="IPR037064">
    <property type="entry name" value="Formiminotransferase_N_sf"/>
</dbReference>
<evidence type="ECO:0000256" key="1">
    <source>
        <dbReference type="ARBA" id="ARBA00012252"/>
    </source>
</evidence>
<dbReference type="Gene3D" id="3.30.990.10">
    <property type="entry name" value="Formiminotransferase, N-terminal subdomain"/>
    <property type="match status" value="1"/>
</dbReference>
<dbReference type="AlphaFoldDB" id="A0A6J6GJ71"/>
<dbReference type="SMART" id="SM01221">
    <property type="entry name" value="FTCD"/>
    <property type="match status" value="1"/>
</dbReference>
<reference evidence="5" key="1">
    <citation type="submission" date="2020-05" db="EMBL/GenBank/DDBJ databases">
        <authorList>
            <person name="Chiriac C."/>
            <person name="Salcher M."/>
            <person name="Ghai R."/>
            <person name="Kavagutti S V."/>
        </authorList>
    </citation>
    <scope>NUCLEOTIDE SEQUENCE</scope>
</reference>
<dbReference type="GO" id="GO:0005542">
    <property type="term" value="F:folic acid binding"/>
    <property type="evidence" value="ECO:0007669"/>
    <property type="project" value="InterPro"/>
</dbReference>
<feature type="domain" description="Formiminotransferase N-terminal subdomain" evidence="4">
    <location>
        <begin position="1"/>
        <end position="153"/>
    </location>
</feature>
<dbReference type="Pfam" id="PF07837">
    <property type="entry name" value="FTCD_N"/>
    <property type="match status" value="1"/>
</dbReference>
<accession>A0A6J6GJ71</accession>
<evidence type="ECO:0000256" key="2">
    <source>
        <dbReference type="ARBA" id="ARBA00022679"/>
    </source>
</evidence>
<dbReference type="SMART" id="SM01222">
    <property type="entry name" value="FTCD_N"/>
    <property type="match status" value="1"/>
</dbReference>
<dbReference type="Gene3D" id="3.30.70.670">
    <property type="entry name" value="Formiminotransferase, C-terminal subdomain"/>
    <property type="match status" value="1"/>
</dbReference>
<proteinExistence type="predicted"/>
<evidence type="ECO:0000313" key="5">
    <source>
        <dbReference type="EMBL" id="CAB4599949.1"/>
    </source>
</evidence>
<dbReference type="InterPro" id="IPR013802">
    <property type="entry name" value="Formiminotransferase_C"/>
</dbReference>
<keyword evidence="2" id="KW-0808">Transferase</keyword>
<dbReference type="SUPFAM" id="SSF55116">
    <property type="entry name" value="Formiminotransferase domain of formiminotransferase-cyclodeaminase"/>
    <property type="match status" value="2"/>
</dbReference>
<dbReference type="InterPro" id="IPR037070">
    <property type="entry name" value="Formiminotransferase_C_sf"/>
</dbReference>
<dbReference type="EC" id="2.1.2.5" evidence="1"/>
<dbReference type="InterPro" id="IPR012886">
    <property type="entry name" value="Formiminotransferase_N"/>
</dbReference>
<gene>
    <name evidence="5" type="ORF">UFOPK1808_00694</name>
</gene>
<feature type="domain" description="Formiminotransferase C-terminal subdomain" evidence="3">
    <location>
        <begin position="154"/>
        <end position="256"/>
    </location>
</feature>
<evidence type="ECO:0000259" key="4">
    <source>
        <dbReference type="SMART" id="SM01222"/>
    </source>
</evidence>